<dbReference type="InterPro" id="IPR000524">
    <property type="entry name" value="Tscrpt_reg_HTH_GntR"/>
</dbReference>
<protein>
    <submittedName>
        <fullName evidence="7">PLP-dependent aminotransferase family protein</fullName>
    </submittedName>
</protein>
<dbReference type="InterPro" id="IPR036388">
    <property type="entry name" value="WH-like_DNA-bd_sf"/>
</dbReference>
<evidence type="ECO:0000256" key="2">
    <source>
        <dbReference type="ARBA" id="ARBA00022898"/>
    </source>
</evidence>
<dbReference type="InterPro" id="IPR015421">
    <property type="entry name" value="PyrdxlP-dep_Trfase_major"/>
</dbReference>
<dbReference type="Proteomes" id="UP001597294">
    <property type="component" value="Unassembled WGS sequence"/>
</dbReference>
<sequence>MWKPSINRHTANKVQTLLYILKKDISSGHLVAGEQLPTQDELVEHTGIAKSTIARAYQAANSEKLINTVVGKGSFVAGKSDPFFQAVDHQCNEMLDLRIDYPLYAFDPLLSETLAQISKEDCQHLLSYQDHSGHIVYREAGLRWLHLNGVDCVLEQVSLTGGSQHAITVCLSSIAEAGEAVVVEELTYPGIRETALMLGITLIPVRMDEDGVIPEALENILFEHKNVKAFYTLPTVHNPTTILTPEYRRREIADICRKHRIFIVEDDIQRLFSDEQPVPYANLLPELTFFIAGISKVISGGLRIAYVSAPKETVKTVRRRLLATYWTLPPLMAEIATRWINDGTALATLKAKKEEAKQRQLLVQKLLGSPYVVQKISSYYTWVELSSEWSSETFINEAHKNGVALLGTGTFQITQHSGQSASQNLDQTFGANGVRLCLGAASNQKVLERGLKKISELLKDGPSSAIGVL</sequence>
<dbReference type="PANTHER" id="PTHR46577:SF1">
    <property type="entry name" value="HTH-TYPE TRANSCRIPTIONAL REGULATORY PROTEIN GABR"/>
    <property type="match status" value="1"/>
</dbReference>
<name>A0ABW5BKH3_9PROT</name>
<dbReference type="CDD" id="cd00609">
    <property type="entry name" value="AAT_like"/>
    <property type="match status" value="1"/>
</dbReference>
<feature type="domain" description="HTH gntR-type" evidence="6">
    <location>
        <begin position="11"/>
        <end position="79"/>
    </location>
</feature>
<proteinExistence type="inferred from homology"/>
<dbReference type="InterPro" id="IPR015424">
    <property type="entry name" value="PyrdxlP-dep_Trfase"/>
</dbReference>
<gene>
    <name evidence="7" type="ORF">ACFSKO_10150</name>
</gene>
<keyword evidence="5" id="KW-0804">Transcription</keyword>
<dbReference type="Gene3D" id="1.10.10.10">
    <property type="entry name" value="Winged helix-like DNA-binding domain superfamily/Winged helix DNA-binding domain"/>
    <property type="match status" value="1"/>
</dbReference>
<dbReference type="Pfam" id="PF00392">
    <property type="entry name" value="GntR"/>
    <property type="match status" value="1"/>
</dbReference>
<evidence type="ECO:0000259" key="6">
    <source>
        <dbReference type="PROSITE" id="PS50949"/>
    </source>
</evidence>
<keyword evidence="3" id="KW-0805">Transcription regulation</keyword>
<keyword evidence="7" id="KW-0808">Transferase</keyword>
<dbReference type="SMART" id="SM00345">
    <property type="entry name" value="HTH_GNTR"/>
    <property type="match status" value="1"/>
</dbReference>
<evidence type="ECO:0000256" key="4">
    <source>
        <dbReference type="ARBA" id="ARBA00023125"/>
    </source>
</evidence>
<accession>A0ABW5BKH3</accession>
<dbReference type="SUPFAM" id="SSF46785">
    <property type="entry name" value="Winged helix' DNA-binding domain"/>
    <property type="match status" value="1"/>
</dbReference>
<keyword evidence="4" id="KW-0238">DNA-binding</keyword>
<dbReference type="GO" id="GO:0008483">
    <property type="term" value="F:transaminase activity"/>
    <property type="evidence" value="ECO:0007669"/>
    <property type="project" value="UniProtKB-KW"/>
</dbReference>
<dbReference type="InterPro" id="IPR051446">
    <property type="entry name" value="HTH_trans_reg/aminotransferase"/>
</dbReference>
<organism evidence="7 8">
    <name type="scientific">Kiloniella antarctica</name>
    <dbReference type="NCBI Taxonomy" id="1550907"/>
    <lineage>
        <taxon>Bacteria</taxon>
        <taxon>Pseudomonadati</taxon>
        <taxon>Pseudomonadota</taxon>
        <taxon>Alphaproteobacteria</taxon>
        <taxon>Rhodospirillales</taxon>
        <taxon>Kiloniellaceae</taxon>
        <taxon>Kiloniella</taxon>
    </lineage>
</organism>
<dbReference type="CDD" id="cd07377">
    <property type="entry name" value="WHTH_GntR"/>
    <property type="match status" value="1"/>
</dbReference>
<dbReference type="InterPro" id="IPR004839">
    <property type="entry name" value="Aminotransferase_I/II_large"/>
</dbReference>
<evidence type="ECO:0000256" key="5">
    <source>
        <dbReference type="ARBA" id="ARBA00023163"/>
    </source>
</evidence>
<comment type="similarity">
    <text evidence="1">In the C-terminal section; belongs to the class-I pyridoxal-phosphate-dependent aminotransferase family.</text>
</comment>
<dbReference type="PROSITE" id="PS50949">
    <property type="entry name" value="HTH_GNTR"/>
    <property type="match status" value="1"/>
</dbReference>
<evidence type="ECO:0000256" key="1">
    <source>
        <dbReference type="ARBA" id="ARBA00005384"/>
    </source>
</evidence>
<dbReference type="Pfam" id="PF00155">
    <property type="entry name" value="Aminotran_1_2"/>
    <property type="match status" value="1"/>
</dbReference>
<evidence type="ECO:0000313" key="8">
    <source>
        <dbReference type="Proteomes" id="UP001597294"/>
    </source>
</evidence>
<keyword evidence="2" id="KW-0663">Pyridoxal phosphate</keyword>
<dbReference type="Gene3D" id="3.40.640.10">
    <property type="entry name" value="Type I PLP-dependent aspartate aminotransferase-like (Major domain)"/>
    <property type="match status" value="1"/>
</dbReference>
<evidence type="ECO:0000256" key="3">
    <source>
        <dbReference type="ARBA" id="ARBA00023015"/>
    </source>
</evidence>
<dbReference type="InterPro" id="IPR036390">
    <property type="entry name" value="WH_DNA-bd_sf"/>
</dbReference>
<keyword evidence="8" id="KW-1185">Reference proteome</keyword>
<dbReference type="SUPFAM" id="SSF53383">
    <property type="entry name" value="PLP-dependent transferases"/>
    <property type="match status" value="1"/>
</dbReference>
<keyword evidence="7" id="KW-0032">Aminotransferase</keyword>
<comment type="caution">
    <text evidence="7">The sequence shown here is derived from an EMBL/GenBank/DDBJ whole genome shotgun (WGS) entry which is preliminary data.</text>
</comment>
<dbReference type="RefSeq" id="WP_380251110.1">
    <property type="nucleotide sequence ID" value="NZ_JBHUII010000004.1"/>
</dbReference>
<dbReference type="PANTHER" id="PTHR46577">
    <property type="entry name" value="HTH-TYPE TRANSCRIPTIONAL REGULATORY PROTEIN GABR"/>
    <property type="match status" value="1"/>
</dbReference>
<reference evidence="8" key="1">
    <citation type="journal article" date="2019" name="Int. J. Syst. Evol. Microbiol.">
        <title>The Global Catalogue of Microorganisms (GCM) 10K type strain sequencing project: providing services to taxonomists for standard genome sequencing and annotation.</title>
        <authorList>
            <consortium name="The Broad Institute Genomics Platform"/>
            <consortium name="The Broad Institute Genome Sequencing Center for Infectious Disease"/>
            <person name="Wu L."/>
            <person name="Ma J."/>
        </authorList>
    </citation>
    <scope>NUCLEOTIDE SEQUENCE [LARGE SCALE GENOMIC DNA]</scope>
    <source>
        <strain evidence="8">CGMCC 4.7192</strain>
    </source>
</reference>
<dbReference type="EMBL" id="JBHUII010000004">
    <property type="protein sequence ID" value="MFD2205976.1"/>
    <property type="molecule type" value="Genomic_DNA"/>
</dbReference>
<evidence type="ECO:0000313" key="7">
    <source>
        <dbReference type="EMBL" id="MFD2205976.1"/>
    </source>
</evidence>